<feature type="transmembrane region" description="Helical" evidence="1">
    <location>
        <begin position="424"/>
        <end position="445"/>
    </location>
</feature>
<feature type="transmembrane region" description="Helical" evidence="1">
    <location>
        <begin position="233"/>
        <end position="257"/>
    </location>
</feature>
<dbReference type="PANTHER" id="PTHR38454:SF1">
    <property type="entry name" value="INTEGRAL MEMBRANE PROTEIN"/>
    <property type="match status" value="1"/>
</dbReference>
<dbReference type="RefSeq" id="WP_301854999.1">
    <property type="nucleotide sequence ID" value="NZ_JAUJWU010000001.1"/>
</dbReference>
<feature type="transmembrane region" description="Helical" evidence="1">
    <location>
        <begin position="344"/>
        <end position="363"/>
    </location>
</feature>
<name>A0ABT8N9J9_9BACL</name>
<dbReference type="InterPro" id="IPR018580">
    <property type="entry name" value="Uncharacterised_YfhO"/>
</dbReference>
<feature type="transmembrane region" description="Helical" evidence="1">
    <location>
        <begin position="844"/>
        <end position="863"/>
    </location>
</feature>
<dbReference type="EMBL" id="JAUJWU010000001">
    <property type="protein sequence ID" value="MDN7244570.1"/>
    <property type="molecule type" value="Genomic_DNA"/>
</dbReference>
<proteinExistence type="predicted"/>
<dbReference type="PANTHER" id="PTHR38454">
    <property type="entry name" value="INTEGRAL MEMBRANE PROTEIN-RELATED"/>
    <property type="match status" value="1"/>
</dbReference>
<reference evidence="2 3" key="1">
    <citation type="submission" date="2023-07" db="EMBL/GenBank/DDBJ databases">
        <title>Novel species in genus Planococcus.</title>
        <authorList>
            <person name="Ning S."/>
        </authorList>
    </citation>
    <scope>NUCLEOTIDE SEQUENCE [LARGE SCALE GENOMIC DNA]</scope>
    <source>
        <strain evidence="2 3">N017</strain>
    </source>
</reference>
<accession>A0ABT8N9J9</accession>
<keyword evidence="3" id="KW-1185">Reference proteome</keyword>
<feature type="transmembrane region" description="Helical" evidence="1">
    <location>
        <begin position="398"/>
        <end position="417"/>
    </location>
</feature>
<feature type="transmembrane region" description="Helical" evidence="1">
    <location>
        <begin position="79"/>
        <end position="98"/>
    </location>
</feature>
<feature type="transmembrane region" description="Helical" evidence="1">
    <location>
        <begin position="12"/>
        <end position="30"/>
    </location>
</feature>
<keyword evidence="1" id="KW-0812">Transmembrane</keyword>
<feature type="transmembrane region" description="Helical" evidence="1">
    <location>
        <begin position="141"/>
        <end position="159"/>
    </location>
</feature>
<feature type="transmembrane region" description="Helical" evidence="1">
    <location>
        <begin position="188"/>
        <end position="221"/>
    </location>
</feature>
<keyword evidence="1" id="KW-0472">Membrane</keyword>
<dbReference type="Proteomes" id="UP001172142">
    <property type="component" value="Unassembled WGS sequence"/>
</dbReference>
<evidence type="ECO:0000313" key="2">
    <source>
        <dbReference type="EMBL" id="MDN7244570.1"/>
    </source>
</evidence>
<feature type="transmembrane region" description="Helical" evidence="1">
    <location>
        <begin position="370"/>
        <end position="386"/>
    </location>
</feature>
<sequence>MTKKKGTRVKNWLSILLLLLVAVSFHWLFLVKDYNLAVNLDAINQFAFFYPHLVESFAAGNFFWSWSYGLGGDLLGEFAYYYTTSPLFYLVVLAEKIFDFEWSILGTVDFKMYLSVLKSFLAMLGMYLLVRYEKFEIWKALVSALVYGSSIIFFAHAALIDYMTEAFLYVPLTIFGLLHYHRTGKSRYFILGIFLSVFSNFYLGFINSTFYGVAAIVLTPVKSKSIVKTYAPFLLHYAIGLGLAFVGFLPGILSVYYSDRLAIKPEIPLFFGTDWFFSLPEQVWGHIGGLGFPFLTVIAVLVIFLPKDTPTKRKSILALLLFVFYFIPYMYSVFNGFSHIQYRWFHILNFAVAFALPNWLTVAMKARKRLLFFVFIAAGLFVGALYTKAERTANVVDLFDIAVAGFGILSLILFYLMSRWKRKSWLAGLIVLAVAGNGVVNVIGYTDKEVVKRFGASNLTDEYFSQPSLDHPEEKEIFSKLVPEQDEFYRTFYLNEDRLNHAMLYGYYGTNAYNSVLKKNLHTFVKKDYNVRQFNPLRNGVVVSTYSLFDGRWALETGLGLKYQILSKQARAPFGYEKIEETATYDVYVNPSAVGLDMWYTDTIFESEWAKLNVAQRDALFLNTLVVPDEYAQGTNDGWKEHLPEEIDVDAEKFIYENASMENGVLIVNQGGKVTLPIEQHREPGEYMVYFDAMPVEDRAMTLSVNGKEVLKRESSYIYSYPNEGYLYRLDGGTKQIEIVLSPGEYELSDVQVYWNSYEEFREQAEQRETHSLGNLHIGSNRISGEFSTGQQGILFLSIPFSEQWKLEVNGKETELLEVQGAFSGVLLEPGNYQIELSYITPGFYWGLLVTAVSALAALLLYLNGRRKVE</sequence>
<evidence type="ECO:0000313" key="3">
    <source>
        <dbReference type="Proteomes" id="UP001172142"/>
    </source>
</evidence>
<comment type="caution">
    <text evidence="2">The sequence shown here is derived from an EMBL/GenBank/DDBJ whole genome shotgun (WGS) entry which is preliminary data.</text>
</comment>
<protein>
    <submittedName>
        <fullName evidence="2">YfhO family protein</fullName>
    </submittedName>
</protein>
<gene>
    <name evidence="2" type="ORF">QWY13_03610</name>
</gene>
<feature type="transmembrane region" description="Helical" evidence="1">
    <location>
        <begin position="110"/>
        <end position="129"/>
    </location>
</feature>
<organism evidence="2 3">
    <name type="scientific">Planococcus shenhongbingii</name>
    <dbReference type="NCBI Taxonomy" id="3058398"/>
    <lineage>
        <taxon>Bacteria</taxon>
        <taxon>Bacillati</taxon>
        <taxon>Bacillota</taxon>
        <taxon>Bacilli</taxon>
        <taxon>Bacillales</taxon>
        <taxon>Caryophanaceae</taxon>
        <taxon>Planococcus</taxon>
    </lineage>
</organism>
<evidence type="ECO:0000256" key="1">
    <source>
        <dbReference type="SAM" id="Phobius"/>
    </source>
</evidence>
<dbReference type="Pfam" id="PF09586">
    <property type="entry name" value="YfhO"/>
    <property type="match status" value="1"/>
</dbReference>
<feature type="transmembrane region" description="Helical" evidence="1">
    <location>
        <begin position="317"/>
        <end position="338"/>
    </location>
</feature>
<keyword evidence="1" id="KW-1133">Transmembrane helix</keyword>
<feature type="transmembrane region" description="Helical" evidence="1">
    <location>
        <begin position="283"/>
        <end position="305"/>
    </location>
</feature>